<dbReference type="SUPFAM" id="SSF57863">
    <property type="entry name" value="ArfGap/RecO-like zinc finger"/>
    <property type="match status" value="2"/>
</dbReference>
<dbReference type="InterPro" id="IPR037278">
    <property type="entry name" value="ARFGAP/RecO"/>
</dbReference>
<comment type="caution">
    <text evidence="7">The sequence shown here is derived from an EMBL/GenBank/DDBJ whole genome shotgun (WGS) entry which is preliminary data.</text>
</comment>
<feature type="non-terminal residue" evidence="7">
    <location>
        <position position="165"/>
    </location>
</feature>
<dbReference type="GO" id="GO:0000139">
    <property type="term" value="C:Golgi membrane"/>
    <property type="evidence" value="ECO:0007669"/>
    <property type="project" value="GOC"/>
</dbReference>
<evidence type="ECO:0000256" key="2">
    <source>
        <dbReference type="ARBA" id="ARBA00022723"/>
    </source>
</evidence>
<dbReference type="SMART" id="SM00105">
    <property type="entry name" value="ArfGap"/>
    <property type="match status" value="1"/>
</dbReference>
<dbReference type="AlphaFoldDB" id="A0A433PEL6"/>
<feature type="domain" description="Arf-GAP" evidence="6">
    <location>
        <begin position="1"/>
        <end position="165"/>
    </location>
</feature>
<evidence type="ECO:0000256" key="1">
    <source>
        <dbReference type="ARBA" id="ARBA00022468"/>
    </source>
</evidence>
<organism evidence="7 8">
    <name type="scientific">Jimgerdemannia flammicorona</name>
    <dbReference type="NCBI Taxonomy" id="994334"/>
    <lineage>
        <taxon>Eukaryota</taxon>
        <taxon>Fungi</taxon>
        <taxon>Fungi incertae sedis</taxon>
        <taxon>Mucoromycota</taxon>
        <taxon>Mucoromycotina</taxon>
        <taxon>Endogonomycetes</taxon>
        <taxon>Endogonales</taxon>
        <taxon>Endogonaceae</taxon>
        <taxon>Jimgerdemannia</taxon>
    </lineage>
</organism>
<dbReference type="Gene3D" id="1.10.220.150">
    <property type="entry name" value="Arf GTPase activating protein"/>
    <property type="match status" value="1"/>
</dbReference>
<evidence type="ECO:0000256" key="3">
    <source>
        <dbReference type="ARBA" id="ARBA00022771"/>
    </source>
</evidence>
<dbReference type="InterPro" id="IPR038508">
    <property type="entry name" value="ArfGAP_dom_sf"/>
</dbReference>
<dbReference type="Proteomes" id="UP000274822">
    <property type="component" value="Unassembled WGS sequence"/>
</dbReference>
<sequence>MQACFDCFAKNPTWASVTYGVYLCTDCSSLRQVRAFRQEKSRQELYCVNSAVDILNQKRQWRSGRNMDGLAYKERYLCCFGKKEGALTYCVIASFFTSRSTVLDSWTWDQLRVMKVGGNTAATEFFSKHGSGAQLNSRDAKVKFTSKAALLYKDKLVEKAKADAI</sequence>
<evidence type="ECO:0000259" key="6">
    <source>
        <dbReference type="PROSITE" id="PS50115"/>
    </source>
</evidence>
<dbReference type="EMBL" id="RBNJ01024843">
    <property type="protein sequence ID" value="RUS15982.1"/>
    <property type="molecule type" value="Genomic_DNA"/>
</dbReference>
<dbReference type="PANTHER" id="PTHR45686">
    <property type="entry name" value="ADP-RIBOSYLATION FACTOR GTPASE ACTIVATING PROTEIN 3, ISOFORM H-RELATED"/>
    <property type="match status" value="1"/>
</dbReference>
<proteinExistence type="predicted"/>
<keyword evidence="2" id="KW-0479">Metal-binding</keyword>
<evidence type="ECO:0000313" key="7">
    <source>
        <dbReference type="EMBL" id="RUS15982.1"/>
    </source>
</evidence>
<accession>A0A433PEL6</accession>
<evidence type="ECO:0000256" key="5">
    <source>
        <dbReference type="PROSITE-ProRule" id="PRU00288"/>
    </source>
</evidence>
<dbReference type="InterPro" id="IPR001164">
    <property type="entry name" value="ArfGAP_dom"/>
</dbReference>
<dbReference type="Pfam" id="PF01412">
    <property type="entry name" value="ArfGap"/>
    <property type="match status" value="2"/>
</dbReference>
<keyword evidence="4" id="KW-0862">Zinc</keyword>
<name>A0A433PEL6_9FUNG</name>
<dbReference type="GO" id="GO:0008270">
    <property type="term" value="F:zinc ion binding"/>
    <property type="evidence" value="ECO:0007669"/>
    <property type="project" value="UniProtKB-KW"/>
</dbReference>
<reference evidence="7 8" key="1">
    <citation type="journal article" date="2018" name="New Phytol.">
        <title>Phylogenomics of Endogonaceae and evolution of mycorrhizas within Mucoromycota.</title>
        <authorList>
            <person name="Chang Y."/>
            <person name="Desiro A."/>
            <person name="Na H."/>
            <person name="Sandor L."/>
            <person name="Lipzen A."/>
            <person name="Clum A."/>
            <person name="Barry K."/>
            <person name="Grigoriev I.V."/>
            <person name="Martin F.M."/>
            <person name="Stajich J.E."/>
            <person name="Smith M.E."/>
            <person name="Bonito G."/>
            <person name="Spatafora J.W."/>
        </authorList>
    </citation>
    <scope>NUCLEOTIDE SEQUENCE [LARGE SCALE GENOMIC DNA]</scope>
    <source>
        <strain evidence="7 8">AD002</strain>
    </source>
</reference>
<evidence type="ECO:0000313" key="8">
    <source>
        <dbReference type="Proteomes" id="UP000274822"/>
    </source>
</evidence>
<dbReference type="PRINTS" id="PR00405">
    <property type="entry name" value="REVINTRACTNG"/>
</dbReference>
<gene>
    <name evidence="7" type="ORF">BC938DRAFT_476736</name>
</gene>
<keyword evidence="8" id="KW-1185">Reference proteome</keyword>
<dbReference type="PROSITE" id="PS50115">
    <property type="entry name" value="ARFGAP"/>
    <property type="match status" value="1"/>
</dbReference>
<dbReference type="PANTHER" id="PTHR45686:SF4">
    <property type="entry name" value="ADP-RIBOSYLATION FACTOR GTPASE ACTIVATING PROTEIN 3, ISOFORM H"/>
    <property type="match status" value="1"/>
</dbReference>
<dbReference type="GO" id="GO:0048205">
    <property type="term" value="P:COPI coating of Golgi vesicle"/>
    <property type="evidence" value="ECO:0007669"/>
    <property type="project" value="TreeGrafter"/>
</dbReference>
<dbReference type="GO" id="GO:0005096">
    <property type="term" value="F:GTPase activator activity"/>
    <property type="evidence" value="ECO:0007669"/>
    <property type="project" value="UniProtKB-KW"/>
</dbReference>
<keyword evidence="1" id="KW-0343">GTPase activation</keyword>
<keyword evidence="3 5" id="KW-0863">Zinc-finger</keyword>
<protein>
    <recommendedName>
        <fullName evidence="6">Arf-GAP domain-containing protein</fullName>
    </recommendedName>
</protein>
<evidence type="ECO:0000256" key="4">
    <source>
        <dbReference type="ARBA" id="ARBA00022833"/>
    </source>
</evidence>